<dbReference type="RefSeq" id="WP_142714576.1">
    <property type="nucleotide sequence ID" value="NZ_FXTH01000008.1"/>
</dbReference>
<evidence type="ECO:0000313" key="1">
    <source>
        <dbReference type="EMBL" id="SMO66776.1"/>
    </source>
</evidence>
<dbReference type="AlphaFoldDB" id="A0A521D4Z5"/>
<dbReference type="InterPro" id="IPR029465">
    <property type="entry name" value="ATPgrasp_TupA"/>
</dbReference>
<keyword evidence="2" id="KW-1185">Reference proteome</keyword>
<name>A0A521D4Z5_9BACT</name>
<proteinExistence type="predicted"/>
<sequence>MKKLLDPLLSKLFWGIFRHMLSDRWYAKVRYWLELNEWPDLEEPEKFTEKIQFIKLYERTPLRRQVADRTKVRNYVAEKVGTDHLIPLMDTFGTLTQKTWDSLPAAFVLKANHGCGMLRIVFDKEEEPYREAYLQTERWKKTDYFKIGREWVYRDLPRTLLAEKLLLNDAKDIPRDYKFFCFEGQVKLIQVDYDRFGNQKRNLFDRHFNRIEGQLLYPPYTGHVRQPNNLEKAISIAETLSADFNFIRVDLYLLDDGVYFGEMTNYPGNGFVPFHPADLERTLGSWISL</sequence>
<dbReference type="EMBL" id="FXTH01000008">
    <property type="protein sequence ID" value="SMO66776.1"/>
    <property type="molecule type" value="Genomic_DNA"/>
</dbReference>
<dbReference type="OrthoDB" id="9791827at2"/>
<dbReference type="Proteomes" id="UP000317593">
    <property type="component" value="Unassembled WGS sequence"/>
</dbReference>
<protein>
    <submittedName>
        <fullName evidence="1">TupA-like ATPgrasp</fullName>
    </submittedName>
</protein>
<organism evidence="1 2">
    <name type="scientific">Fodinibius sediminis</name>
    <dbReference type="NCBI Taxonomy" id="1214077"/>
    <lineage>
        <taxon>Bacteria</taxon>
        <taxon>Pseudomonadati</taxon>
        <taxon>Balneolota</taxon>
        <taxon>Balneolia</taxon>
        <taxon>Balneolales</taxon>
        <taxon>Balneolaceae</taxon>
        <taxon>Fodinibius</taxon>
    </lineage>
</organism>
<evidence type="ECO:0000313" key="2">
    <source>
        <dbReference type="Proteomes" id="UP000317593"/>
    </source>
</evidence>
<gene>
    <name evidence="1" type="ORF">SAMN06265218_108157</name>
</gene>
<reference evidence="1 2" key="1">
    <citation type="submission" date="2017-05" db="EMBL/GenBank/DDBJ databases">
        <authorList>
            <person name="Varghese N."/>
            <person name="Submissions S."/>
        </authorList>
    </citation>
    <scope>NUCLEOTIDE SEQUENCE [LARGE SCALE GENOMIC DNA]</scope>
    <source>
        <strain evidence="1 2">DSM 21194</strain>
    </source>
</reference>
<dbReference type="Pfam" id="PF14305">
    <property type="entry name" value="ATPgrasp_TupA"/>
    <property type="match status" value="1"/>
</dbReference>
<accession>A0A521D4Z5</accession>